<feature type="transmembrane region" description="Helical" evidence="1">
    <location>
        <begin position="229"/>
        <end position="246"/>
    </location>
</feature>
<feature type="transmembrane region" description="Helical" evidence="1">
    <location>
        <begin position="759"/>
        <end position="779"/>
    </location>
</feature>
<feature type="transmembrane region" description="Helical" evidence="1">
    <location>
        <begin position="1009"/>
        <end position="1032"/>
    </location>
</feature>
<dbReference type="Proteomes" id="UP000501719">
    <property type="component" value="Segment"/>
</dbReference>
<name>A0A6G7KTB4_ASF</name>
<reference evidence="2 3" key="1">
    <citation type="submission" date="2019-10" db="EMBL/GenBank/DDBJ databases">
        <authorList>
            <person name="Ndlovu S.S."/>
        </authorList>
    </citation>
    <scope>NUCLEOTIDE SEQUENCE [LARGE SCALE GENOMIC DNA]</scope>
    <source>
        <strain evidence="2">Zaire</strain>
    </source>
</reference>
<feature type="transmembrane region" description="Helical" evidence="1">
    <location>
        <begin position="859"/>
        <end position="883"/>
    </location>
</feature>
<organismHost>
    <name type="scientific">Potamochoerus larvatus</name>
    <name type="common">Bushpig</name>
    <dbReference type="NCBI Taxonomy" id="273792"/>
</organismHost>
<feature type="transmembrane region" description="Helical" evidence="1">
    <location>
        <begin position="575"/>
        <end position="596"/>
    </location>
</feature>
<feature type="transmembrane region" description="Helical" evidence="1">
    <location>
        <begin position="1138"/>
        <end position="1157"/>
    </location>
</feature>
<feature type="transmembrane region" description="Helical" evidence="1">
    <location>
        <begin position="297"/>
        <end position="321"/>
    </location>
</feature>
<keyword evidence="1" id="KW-0472">Membrane</keyword>
<feature type="transmembrane region" description="Helical" evidence="1">
    <location>
        <begin position="361"/>
        <end position="384"/>
    </location>
</feature>
<feature type="transmembrane region" description="Helical" evidence="1">
    <location>
        <begin position="909"/>
        <end position="930"/>
    </location>
</feature>
<organismHost>
    <name type="scientific">Phacochoerus aethiopicus</name>
    <name type="common">Warthog</name>
    <dbReference type="NCBI Taxonomy" id="85517"/>
</organismHost>
<keyword evidence="1" id="KW-0812">Transmembrane</keyword>
<organismHost>
    <name type="scientific">Ornithodoros</name>
    <name type="common">relapsing fever ticks</name>
    <dbReference type="NCBI Taxonomy" id="6937"/>
</organismHost>
<keyword evidence="1" id="KW-1133">Transmembrane helix</keyword>
<feature type="transmembrane region" description="Helical" evidence="1">
    <location>
        <begin position="1203"/>
        <end position="1223"/>
    </location>
</feature>
<gene>
    <name evidence="2" type="primary">M1249L</name>
</gene>
<evidence type="ECO:0000256" key="1">
    <source>
        <dbReference type="SAM" id="Phobius"/>
    </source>
</evidence>
<organism evidence="2 3">
    <name type="scientific">African swine fever virus</name>
    <name type="common">ASFV</name>
    <dbReference type="NCBI Taxonomy" id="10497"/>
    <lineage>
        <taxon>Viruses</taxon>
        <taxon>Varidnaviria</taxon>
        <taxon>Bamfordvirae</taxon>
        <taxon>Nucleocytoviricota</taxon>
        <taxon>Pokkesviricetes</taxon>
        <taxon>Asfuvirales</taxon>
        <taxon>Asfarviridae</taxon>
        <taxon>Asfivirus</taxon>
        <taxon>Asfivirus haemorrhagiae</taxon>
    </lineage>
</organism>
<feature type="transmembrane region" description="Helical" evidence="1">
    <location>
        <begin position="327"/>
        <end position="349"/>
    </location>
</feature>
<feature type="transmembrane region" description="Helical" evidence="1">
    <location>
        <begin position="266"/>
        <end position="285"/>
    </location>
</feature>
<feature type="transmembrane region" description="Helical" evidence="1">
    <location>
        <begin position="158"/>
        <end position="174"/>
    </location>
</feature>
<sequence>MLGRYVVQYIYRNVNILDATRVIEPVNIVFPKKSGRTVRRDVIHGAIFPRAHKVLPKNHTVICTGLTYQLFALYITVVLCQRKLSHNIHNPGRLFIFIQRYETYTYKFYTVQQGAGRICYPYVFICTVLFIHDVTQHFFQILLFLVRQVLYKPFNMHTRLVICTIMPQTVIFIYENTYGRVDRHVPWIVHCGTWWRGTLAFPVVCVRAPLHGSYGLYHSRTVIQNLGRLVYFSVFEGPWLLWRLGLCFGGGRGHIFLYLYTTDRHLFLIVLFFIFIILLMYYFGLRKMFVYIIRTKSALVTFFILEVVYSSLGAACLVQGIQGVIFYARLYGCLDLFYVYLPYLMLYHVAYRTAYISKRILVVNFFYVVFACYFNLGGFLRTVYGFVYVYGPLMRKPPFIVYGCNGKPFILKQPSPLVGPSCVTIKYIIQSLLCKQSLLLAICIFVRFVFCKFGVTITCILYILTKYFIRSMVHTSCGFFLIPSSPPHPQAFFLQIHVLQTRQLRTIRPIFTGIYFIIQFFLRYYLGRSTSYHGFILIFSLLGSPWLVHTDAAVNTGHCGSIFIQGVYQNLCQKYLGVVLHAMPLYPILVDIFFASLPKIITNPLFRILRYLFYYTAILLHHFLQKKGHVCIQRAIRLHSMYGIRTKFFIFLRAIYAIQNIRIHVHHSIQLRYRIVFLLLFIIFDAIHERQADIYGYIGKLFHVHKLSKVDIRAGLHGFLPNTNTELTITIADVAHICRTVLLYTMGQLFATNFAKVRVYMPLVVFFFLVYSCKFHYLGSHGVVRRFCRLQLYMHVHMGAKQLIPAGFAYIPIGGIVFFLVQYTNTLYYFYCFSVLQARTQLFYQLAMCTCVFFLEFPLFFIVYVFCCIMFCLLFPTGFIVFLQDAVTVVHLTLHCTNFTYTIRLHPTYFFLHIFTILSRLGGILHVLHVHLLQNHLLLFTLFSMLQKLLFYRVPEHFQIPRSIYVIQQWHVSRCIHRGHRVHRTQLFYKKYHALIVLLRFNLLGFNDITYMSALFLTVYLSVYHLLCYPIIVPAMPAAPQKLIQFDILVRILDVVFLGGYDNPFPVFFPGFLVHAFHIYSNTIGQIGSCGDVPQGFRREGAYLSHTHTALRGKSFYPQLMSIHFNGRFCGNGQVRPIIYKNFFACATANTYFLFFFTHDGNHIGVYQQLSYVRLHGHGYIGQLCLLGANMVHKIFYSAKKVYYTYVFYIITPFVGGVHFIHYCLDFLIIVRYDICATVDYLRDRIYFL</sequence>
<organismHost>
    <name type="scientific">Sus scrofa</name>
    <name type="common">Pig</name>
    <dbReference type="NCBI Taxonomy" id="9823"/>
</organismHost>
<feature type="transmembrane region" description="Helical" evidence="1">
    <location>
        <begin position="122"/>
        <end position="146"/>
    </location>
</feature>
<feature type="transmembrane region" description="Helical" evidence="1">
    <location>
        <begin position="608"/>
        <end position="624"/>
    </location>
</feature>
<feature type="transmembrane region" description="Helical" evidence="1">
    <location>
        <begin position="532"/>
        <end position="554"/>
    </location>
</feature>
<feature type="transmembrane region" description="Helical" evidence="1">
    <location>
        <begin position="438"/>
        <end position="464"/>
    </location>
</feature>
<protein>
    <submittedName>
        <fullName evidence="2">PM1249L</fullName>
    </submittedName>
</protein>
<evidence type="ECO:0000313" key="2">
    <source>
        <dbReference type="EMBL" id="QII88582.2"/>
    </source>
</evidence>
<proteinExistence type="predicted"/>
<organismHost>
    <name type="scientific">Phacochoerus africanus</name>
    <name type="common">Warthog</name>
    <dbReference type="NCBI Taxonomy" id="41426"/>
</organismHost>
<feature type="transmembrane region" description="Helical" evidence="1">
    <location>
        <begin position="509"/>
        <end position="526"/>
    </location>
</feature>
<organismHost>
    <name type="scientific">Ornithodoros moubata</name>
    <name type="common">Soft tick</name>
    <name type="synonym">Argasid tick</name>
    <dbReference type="NCBI Taxonomy" id="6938"/>
</organismHost>
<dbReference type="EMBL" id="MN630494">
    <property type="protein sequence ID" value="QII88582.2"/>
    <property type="molecule type" value="Genomic_DNA"/>
</dbReference>
<feature type="transmembrane region" description="Helical" evidence="1">
    <location>
        <begin position="800"/>
        <end position="821"/>
    </location>
</feature>
<evidence type="ECO:0000313" key="3">
    <source>
        <dbReference type="Proteomes" id="UP000501719"/>
    </source>
</evidence>
<accession>A0A6G7KTB4</accession>
<feature type="transmembrane region" description="Helical" evidence="1">
    <location>
        <begin position="671"/>
        <end position="688"/>
    </location>
</feature>